<sequence>MAAPSSSSDGTYPSSDSDAESSTTNYGPGGDESAAFAYRDGALSWGKSALKDEDIITVTGAEGKYTIYSLAPADLEAKGRPSFFELRTTSAKLLPQPFLKRYLVRILPEHLRPPNILRVLISTLSGTGLAPKFFDDVLHPLLQAVGLPDSSYVVLRTKTTESVKEFARSVLLAEANEGSKQTVLMLSGDGGMVDTINGLLEDGSRSSKYTPPVLSQLPLGTGNALFHSLHRPSPLPSIYIQGLHTLLHGAPTPLPIFEAKFSPGARVVTNEGQTATPLSNNTLYGAVVASYGLHATLVADSDTTEYRKHGDKRFGLVAKDLLFPEGGVPPHAYKANVTLVKDGKSEERTWICACELGVES</sequence>
<evidence type="ECO:0000259" key="2">
    <source>
        <dbReference type="PROSITE" id="PS50146"/>
    </source>
</evidence>
<feature type="region of interest" description="Disordered" evidence="1">
    <location>
        <begin position="1"/>
        <end position="31"/>
    </location>
</feature>
<gene>
    <name evidence="3" type="primary">SPHK1</name>
    <name evidence="3" type="ORF">LSUE1_G004608</name>
</gene>
<dbReference type="GO" id="GO:0005737">
    <property type="term" value="C:cytoplasm"/>
    <property type="evidence" value="ECO:0007669"/>
    <property type="project" value="TreeGrafter"/>
</dbReference>
<feature type="compositionally biased region" description="Low complexity" evidence="1">
    <location>
        <begin position="1"/>
        <end position="16"/>
    </location>
</feature>
<dbReference type="Pfam" id="PF00781">
    <property type="entry name" value="DAGK_cat"/>
    <property type="match status" value="1"/>
</dbReference>
<dbReference type="AlphaFoldDB" id="A0A8T9CGM7"/>
<dbReference type="PANTHER" id="PTHR12358">
    <property type="entry name" value="SPHINGOSINE KINASE"/>
    <property type="match status" value="1"/>
</dbReference>
<reference evidence="3 4" key="1">
    <citation type="submission" date="2018-05" db="EMBL/GenBank/DDBJ databases">
        <title>Genome sequencing and assembly of the regulated plant pathogen Lachnellula willkommii and related sister species for the development of diagnostic species identification markers.</title>
        <authorList>
            <person name="Giroux E."/>
            <person name="Bilodeau G."/>
        </authorList>
    </citation>
    <scope>NUCLEOTIDE SEQUENCE [LARGE SCALE GENOMIC DNA]</scope>
    <source>
        <strain evidence="3 4">CBS 268.59</strain>
    </source>
</reference>
<dbReference type="EMBL" id="QGMK01000400">
    <property type="protein sequence ID" value="TVY81933.1"/>
    <property type="molecule type" value="Genomic_DNA"/>
</dbReference>
<accession>A0A8T9CGM7</accession>
<organism evidence="3 4">
    <name type="scientific">Lachnellula suecica</name>
    <dbReference type="NCBI Taxonomy" id="602035"/>
    <lineage>
        <taxon>Eukaryota</taxon>
        <taxon>Fungi</taxon>
        <taxon>Dikarya</taxon>
        <taxon>Ascomycota</taxon>
        <taxon>Pezizomycotina</taxon>
        <taxon>Leotiomycetes</taxon>
        <taxon>Helotiales</taxon>
        <taxon>Lachnaceae</taxon>
        <taxon>Lachnellula</taxon>
    </lineage>
</organism>
<protein>
    <submittedName>
        <fullName evidence="3">Sphingosine kinase</fullName>
    </submittedName>
</protein>
<dbReference type="InterPro" id="IPR001206">
    <property type="entry name" value="Diacylglycerol_kinase_cat_dom"/>
</dbReference>
<dbReference type="Gene3D" id="3.40.50.10330">
    <property type="entry name" value="Probable inorganic polyphosphate/atp-NAD kinase, domain 1"/>
    <property type="match status" value="1"/>
</dbReference>
<proteinExistence type="predicted"/>
<name>A0A8T9CGM7_9HELO</name>
<dbReference type="GO" id="GO:0001727">
    <property type="term" value="F:lipid kinase activity"/>
    <property type="evidence" value="ECO:0007669"/>
    <property type="project" value="TreeGrafter"/>
</dbReference>
<evidence type="ECO:0000256" key="1">
    <source>
        <dbReference type="SAM" id="MobiDB-lite"/>
    </source>
</evidence>
<keyword evidence="3" id="KW-0418">Kinase</keyword>
<dbReference type="GO" id="GO:0046512">
    <property type="term" value="P:sphingosine biosynthetic process"/>
    <property type="evidence" value="ECO:0007669"/>
    <property type="project" value="TreeGrafter"/>
</dbReference>
<dbReference type="SUPFAM" id="SSF111331">
    <property type="entry name" value="NAD kinase/diacylglycerol kinase-like"/>
    <property type="match status" value="1"/>
</dbReference>
<dbReference type="Proteomes" id="UP000469558">
    <property type="component" value="Unassembled WGS sequence"/>
</dbReference>
<keyword evidence="4" id="KW-1185">Reference proteome</keyword>
<dbReference type="InterPro" id="IPR050187">
    <property type="entry name" value="Lipid_Phosphate_FormReg"/>
</dbReference>
<dbReference type="PANTHER" id="PTHR12358:SF108">
    <property type="entry name" value="DAGKC DOMAIN-CONTAINING PROTEIN"/>
    <property type="match status" value="1"/>
</dbReference>
<dbReference type="OrthoDB" id="3853857at2759"/>
<dbReference type="GO" id="GO:0016020">
    <property type="term" value="C:membrane"/>
    <property type="evidence" value="ECO:0007669"/>
    <property type="project" value="TreeGrafter"/>
</dbReference>
<dbReference type="InterPro" id="IPR017438">
    <property type="entry name" value="ATP-NAD_kinase_N"/>
</dbReference>
<keyword evidence="3" id="KW-0808">Transferase</keyword>
<dbReference type="PROSITE" id="PS50146">
    <property type="entry name" value="DAGK"/>
    <property type="match status" value="1"/>
</dbReference>
<comment type="caution">
    <text evidence="3">The sequence shown here is derived from an EMBL/GenBank/DDBJ whole genome shotgun (WGS) entry which is preliminary data.</text>
</comment>
<dbReference type="InterPro" id="IPR016064">
    <property type="entry name" value="NAD/diacylglycerol_kinase_sf"/>
</dbReference>
<evidence type="ECO:0000313" key="3">
    <source>
        <dbReference type="EMBL" id="TVY81933.1"/>
    </source>
</evidence>
<feature type="domain" description="DAGKc" evidence="2">
    <location>
        <begin position="112"/>
        <end position="263"/>
    </location>
</feature>
<evidence type="ECO:0000313" key="4">
    <source>
        <dbReference type="Proteomes" id="UP000469558"/>
    </source>
</evidence>